<organism evidence="2 3">
    <name type="scientific">Geodia barretti</name>
    <name type="common">Barrett's horny sponge</name>
    <dbReference type="NCBI Taxonomy" id="519541"/>
    <lineage>
        <taxon>Eukaryota</taxon>
        <taxon>Metazoa</taxon>
        <taxon>Porifera</taxon>
        <taxon>Demospongiae</taxon>
        <taxon>Heteroscleromorpha</taxon>
        <taxon>Tetractinellida</taxon>
        <taxon>Astrophorina</taxon>
        <taxon>Geodiidae</taxon>
        <taxon>Geodia</taxon>
    </lineage>
</organism>
<accession>A0AA35W7A7</accession>
<dbReference type="GO" id="GO:0005886">
    <property type="term" value="C:plasma membrane"/>
    <property type="evidence" value="ECO:0007669"/>
    <property type="project" value="InterPro"/>
</dbReference>
<protein>
    <submittedName>
        <fullName evidence="2">Biotin transporter BioY</fullName>
    </submittedName>
</protein>
<gene>
    <name evidence="2" type="ORF">GBAR_LOCUS2733</name>
</gene>
<keyword evidence="1" id="KW-1133">Transmembrane helix</keyword>
<keyword evidence="3" id="KW-1185">Reference proteome</keyword>
<dbReference type="PIRSF" id="PIRSF016661">
    <property type="entry name" value="BioY"/>
    <property type="match status" value="1"/>
</dbReference>
<dbReference type="InterPro" id="IPR003784">
    <property type="entry name" value="BioY"/>
</dbReference>
<dbReference type="PANTHER" id="PTHR34295">
    <property type="entry name" value="BIOTIN TRANSPORTER BIOY"/>
    <property type="match status" value="1"/>
</dbReference>
<dbReference type="Gene3D" id="1.10.1760.20">
    <property type="match status" value="1"/>
</dbReference>
<dbReference type="Proteomes" id="UP001174909">
    <property type="component" value="Unassembled WGS sequence"/>
</dbReference>
<proteinExistence type="predicted"/>
<dbReference type="EMBL" id="CASHTH010000378">
    <property type="protein sequence ID" value="CAI7999498.1"/>
    <property type="molecule type" value="Genomic_DNA"/>
</dbReference>
<evidence type="ECO:0000313" key="2">
    <source>
        <dbReference type="EMBL" id="CAI7999498.1"/>
    </source>
</evidence>
<dbReference type="AlphaFoldDB" id="A0AA35W7A7"/>
<reference evidence="2" key="1">
    <citation type="submission" date="2023-03" db="EMBL/GenBank/DDBJ databases">
        <authorList>
            <person name="Steffen K."/>
            <person name="Cardenas P."/>
        </authorList>
    </citation>
    <scope>NUCLEOTIDE SEQUENCE</scope>
</reference>
<feature type="transmembrane region" description="Helical" evidence="1">
    <location>
        <begin position="68"/>
        <end position="91"/>
    </location>
</feature>
<evidence type="ECO:0000313" key="3">
    <source>
        <dbReference type="Proteomes" id="UP001174909"/>
    </source>
</evidence>
<sequence>MQTRTAVPIPSPRLPGTLADLILPESAGARRIARDIALVVAGSLVVALFAQIKIPLGFTPVPITGQTFAVLLVGAMLGGWRGGLALALYAVEGSFLPFFAGGASGWFWMLSSGGYIVGFIPAAALVGWLCQRGWNRRPWILAAMLLGNAALYVPGLIQLNLFLPANVAEAWACADVWQCGLLPFIAGDLVKLMAASLAVPSGWALLDRFAAKPDTGAE</sequence>
<dbReference type="GO" id="GO:0015225">
    <property type="term" value="F:biotin transmembrane transporter activity"/>
    <property type="evidence" value="ECO:0007669"/>
    <property type="project" value="InterPro"/>
</dbReference>
<keyword evidence="1" id="KW-0472">Membrane</keyword>
<name>A0AA35W7A7_GEOBA</name>
<dbReference type="PANTHER" id="PTHR34295:SF1">
    <property type="entry name" value="BIOTIN TRANSPORTER BIOY"/>
    <property type="match status" value="1"/>
</dbReference>
<evidence type="ECO:0000256" key="1">
    <source>
        <dbReference type="SAM" id="Phobius"/>
    </source>
</evidence>
<feature type="transmembrane region" description="Helical" evidence="1">
    <location>
        <begin position="181"/>
        <end position="206"/>
    </location>
</feature>
<dbReference type="Pfam" id="PF02632">
    <property type="entry name" value="BioY"/>
    <property type="match status" value="1"/>
</dbReference>
<feature type="transmembrane region" description="Helical" evidence="1">
    <location>
        <begin position="106"/>
        <end position="130"/>
    </location>
</feature>
<feature type="transmembrane region" description="Helical" evidence="1">
    <location>
        <begin position="139"/>
        <end position="161"/>
    </location>
</feature>
<keyword evidence="1" id="KW-0812">Transmembrane</keyword>
<comment type="caution">
    <text evidence="2">The sequence shown here is derived from an EMBL/GenBank/DDBJ whole genome shotgun (WGS) entry which is preliminary data.</text>
</comment>